<proteinExistence type="predicted"/>
<reference evidence="3" key="1">
    <citation type="journal article" date="2020" name="New Phytol.">
        <title>Comparative genomics reveals dynamic genome evolution in host specialist ectomycorrhizal fungi.</title>
        <authorList>
            <person name="Lofgren L.A."/>
            <person name="Nguyen N.H."/>
            <person name="Vilgalys R."/>
            <person name="Ruytinx J."/>
            <person name="Liao H.L."/>
            <person name="Branco S."/>
            <person name="Kuo A."/>
            <person name="LaButti K."/>
            <person name="Lipzen A."/>
            <person name="Andreopoulos W."/>
            <person name="Pangilinan J."/>
            <person name="Riley R."/>
            <person name="Hundley H."/>
            <person name="Na H."/>
            <person name="Barry K."/>
            <person name="Grigoriev I.V."/>
            <person name="Stajich J.E."/>
            <person name="Kennedy P.G."/>
        </authorList>
    </citation>
    <scope>NUCLEOTIDE SEQUENCE</scope>
    <source>
        <strain evidence="3">DOB743</strain>
    </source>
</reference>
<feature type="coiled-coil region" evidence="1">
    <location>
        <begin position="850"/>
        <end position="941"/>
    </location>
</feature>
<feature type="compositionally biased region" description="Polar residues" evidence="2">
    <location>
        <begin position="1390"/>
        <end position="1400"/>
    </location>
</feature>
<protein>
    <submittedName>
        <fullName evidence="3">Uncharacterized protein</fullName>
    </submittedName>
</protein>
<dbReference type="OrthoDB" id="10255344at2759"/>
<evidence type="ECO:0000313" key="3">
    <source>
        <dbReference type="EMBL" id="KAG1783583.1"/>
    </source>
</evidence>
<feature type="coiled-coil region" evidence="1">
    <location>
        <begin position="185"/>
        <end position="349"/>
    </location>
</feature>
<keyword evidence="1" id="KW-0175">Coiled coil</keyword>
<feature type="compositionally biased region" description="Pro residues" evidence="2">
    <location>
        <begin position="1363"/>
        <end position="1373"/>
    </location>
</feature>
<dbReference type="PANTHER" id="PTHR43941">
    <property type="entry name" value="STRUCTURAL MAINTENANCE OF CHROMOSOMES PROTEIN 2"/>
    <property type="match status" value="1"/>
</dbReference>
<dbReference type="SUPFAM" id="SSF57997">
    <property type="entry name" value="Tropomyosin"/>
    <property type="match status" value="1"/>
</dbReference>
<feature type="coiled-coil region" evidence="1">
    <location>
        <begin position="1152"/>
        <end position="1246"/>
    </location>
</feature>
<comment type="caution">
    <text evidence="3">The sequence shown here is derived from an EMBL/GenBank/DDBJ whole genome shotgun (WGS) entry which is preliminary data.</text>
</comment>
<name>A0A9P7A7M8_9AGAM</name>
<feature type="region of interest" description="Disordered" evidence="2">
    <location>
        <begin position="147"/>
        <end position="180"/>
    </location>
</feature>
<feature type="coiled-coil region" evidence="1">
    <location>
        <begin position="429"/>
        <end position="456"/>
    </location>
</feature>
<gene>
    <name evidence="3" type="ORF">EV702DRAFT_1273838</name>
</gene>
<feature type="coiled-coil region" evidence="1">
    <location>
        <begin position="976"/>
        <end position="1109"/>
    </location>
</feature>
<feature type="compositionally biased region" description="Polar residues" evidence="2">
    <location>
        <begin position="1489"/>
        <end position="1515"/>
    </location>
</feature>
<evidence type="ECO:0000256" key="2">
    <source>
        <dbReference type="SAM" id="MobiDB-lite"/>
    </source>
</evidence>
<feature type="compositionally biased region" description="Low complexity" evidence="2">
    <location>
        <begin position="159"/>
        <end position="179"/>
    </location>
</feature>
<keyword evidence="4" id="KW-1185">Reference proteome</keyword>
<dbReference type="EMBL" id="JABBWD010000001">
    <property type="protein sequence ID" value="KAG1783583.1"/>
    <property type="molecule type" value="Genomic_DNA"/>
</dbReference>
<feature type="coiled-coil region" evidence="1">
    <location>
        <begin position="556"/>
        <end position="747"/>
    </location>
</feature>
<sequence>MSLKDIGKYDVSEEAQALKDKLASHDTENAGLRSRLMKREAELEEIKTSLNETLYKLSAEADRALRLESDLARRSDELKIEKMTSRNGEAALLAAQDRLKAEERAARELEATLDTMSCQSESVRAQTFKLETEKRNMESRVRELERMLENTKPQPTANSRLPQRGGRPRSSSVSSFRSPALERELNDTKVLLADKEKTLRDMEMKLARAQEDLVKTQNTQFSAEKTMQARIAELTSVIEDKDEELEVLKSSQGAGNAMEREEELLKRIDEDEVKIKTLENLLREQQSGPTQAAYDKLQRRLRAESEKLTCSEKRVRDLMEEKKEAHDACADIRQELDRADRLLHDSENRVRALTVIESGLQQELMDLRCNKESTRHSTATDQDHMDIDVEDIRSNFDSSFLYPNCSTPLPPTNTNGSIHPDEATLANYIETLLRAVDRIRSERDDLRRALEFSETEARITVQTLEKRIHTLIQEADGVSGNNRQSKRLVLFITALGVVVNHLRSRLHAAEQNQVLDHSRSVAERDGTLRDLQSKFEVSCQQLTISEESRNHLLLLVTELEAKVRSLTTEVQATESSHEDTRDGLQQAEEQLAELTRAYQNIESERNSLSLQVTNLQTDLEIAQEELTEAHSRYSALQAQQLSTMSASGVAHALREQIQELEGRVNRRTEQIGIHQHDIRRLETNLKLQEERISETMSELEMMSAQKEAMVEDCAEARDARDQAVTNLEAAELEVEKLQEENDSLKATHSDELSSMVAIVAQAVSNTRRAQCMVDQHLAEEPQMLSKITVLAADNAKLSEDIAVLAGEKEVVIRGLAESVASLRCLEALRSQEHAKMGQLVVSLATVREALSNSDCNLEKSRQDVAALQAQISSCRCALEDQAATLEVRDARLAILEQNLAEISNESAAASTRRISEYQRELQSLKDELDELRTRHQITSESLSRPQDDLQERIQAPQASESNAELHDLHARHAVEVRDLQERLKHTSQELSQATQLLQSADLRFVELNNQIAALTDDGQRRAVTEDSLRVRHVKELDILQKTLSNTQNELVAAKEECQRLASLVQQSTSELELARQTHMDALRQAEQEVRELQDNQEEKVAVLEANERELQDFRIILDERSRDQDLLRTQLQNEIACRKQDQAAFNDQLSSHADCQAKFDALKAELRQANEAMRWQLEQAETELSNLQAEKQSLQVETTSLEAEIQRSISLTRYLEQQVRESEISNSSLKETVEQIQLRLAQSEKAGKAAELSLALQTSQHEKAMSSLQWKLDAVRSEPKLHDVVAELEEKNREMDQLLQSKCAEIEDYDDRILEALKANKKLTTKVEALTRKVQNLQSKLASAKESTQTPSANLAAPSVQTAPPPIIPPVPQVPVFTDTKPILGRDRTMSNTPAAFRSQTPERKHMQSGMTQTGIPEEVSTSAGKKRRAPDHDDRETVPPEGRYTSDPDMQAATTPRLRKTLHPGRSGFTPVRSARSMISLPSPGRRATTTISDVTNSPRSTSDPQTSRNSSKRTWLGKIRGGVPQSNNPGGRVVSSRVNVFEKMPNIPRSS</sequence>
<evidence type="ECO:0000313" key="4">
    <source>
        <dbReference type="Proteomes" id="UP000714275"/>
    </source>
</evidence>
<feature type="compositionally biased region" description="Polar residues" evidence="2">
    <location>
        <begin position="1409"/>
        <end position="1424"/>
    </location>
</feature>
<dbReference type="Proteomes" id="UP000714275">
    <property type="component" value="Unassembled WGS sequence"/>
</dbReference>
<feature type="region of interest" description="Disordered" evidence="2">
    <location>
        <begin position="1341"/>
        <end position="1535"/>
    </location>
</feature>
<feature type="compositionally biased region" description="Polar residues" evidence="2">
    <location>
        <begin position="1341"/>
        <end position="1353"/>
    </location>
</feature>
<accession>A0A9P7A7M8</accession>
<evidence type="ECO:0000256" key="1">
    <source>
        <dbReference type="SAM" id="Coils"/>
    </source>
</evidence>
<organism evidence="3 4">
    <name type="scientific">Suillus placidus</name>
    <dbReference type="NCBI Taxonomy" id="48579"/>
    <lineage>
        <taxon>Eukaryota</taxon>
        <taxon>Fungi</taxon>
        <taxon>Dikarya</taxon>
        <taxon>Basidiomycota</taxon>
        <taxon>Agaricomycotina</taxon>
        <taxon>Agaricomycetes</taxon>
        <taxon>Agaricomycetidae</taxon>
        <taxon>Boletales</taxon>
        <taxon>Suillineae</taxon>
        <taxon>Suillaceae</taxon>
        <taxon>Suillus</taxon>
    </lineage>
</organism>